<protein>
    <submittedName>
        <fullName evidence="1">Pyridoxine 5'-phosphate oxidase family protein</fullName>
    </submittedName>
</protein>
<dbReference type="SUPFAM" id="SSF50475">
    <property type="entry name" value="FMN-binding split barrel"/>
    <property type="match status" value="1"/>
</dbReference>
<dbReference type="Gene3D" id="2.30.110.10">
    <property type="entry name" value="Electron Transport, Fmn-binding Protein, Chain A"/>
    <property type="match status" value="1"/>
</dbReference>
<accession>A0A222MWN2</accession>
<name>A0A222MWN2_9BACT</name>
<sequence>MLDEKVLKYIKKHKLLAWAMQDENEVYIANAFYAFDEANLDFLIASHSDTKHIKLAFKNPNIAINIAKLDKIPLLKGLQIKALFSQALKEQEKLYYKKFPFARLSDAKLFALRIKYLKFSDNTLSKKIEFVNKSCL</sequence>
<dbReference type="RefSeq" id="WP_094324832.1">
    <property type="nucleotide sequence ID" value="NZ_CP022347.1"/>
</dbReference>
<proteinExistence type="predicted"/>
<dbReference type="KEGG" id="cavi:CAV_0378"/>
<evidence type="ECO:0000313" key="1">
    <source>
        <dbReference type="EMBL" id="ASQ30046.1"/>
    </source>
</evidence>
<dbReference type="AlphaFoldDB" id="A0A222MWN2"/>
<dbReference type="OrthoDB" id="663512at2"/>
<dbReference type="InterPro" id="IPR012349">
    <property type="entry name" value="Split_barrel_FMN-bd"/>
</dbReference>
<dbReference type="Proteomes" id="UP000201169">
    <property type="component" value="Chromosome"/>
</dbReference>
<organism evidence="1 2">
    <name type="scientific">Campylobacter avium LMG 24591</name>
    <dbReference type="NCBI Taxonomy" id="522484"/>
    <lineage>
        <taxon>Bacteria</taxon>
        <taxon>Pseudomonadati</taxon>
        <taxon>Campylobacterota</taxon>
        <taxon>Epsilonproteobacteria</taxon>
        <taxon>Campylobacterales</taxon>
        <taxon>Campylobacteraceae</taxon>
        <taxon>Campylobacter</taxon>
    </lineage>
</organism>
<dbReference type="EMBL" id="CP022347">
    <property type="protein sequence ID" value="ASQ30046.1"/>
    <property type="molecule type" value="Genomic_DNA"/>
</dbReference>
<evidence type="ECO:0000313" key="2">
    <source>
        <dbReference type="Proteomes" id="UP000201169"/>
    </source>
</evidence>
<keyword evidence="2" id="KW-1185">Reference proteome</keyword>
<gene>
    <name evidence="1" type="ORF">CAV_0378</name>
</gene>
<reference evidence="1 2" key="1">
    <citation type="submission" date="2017-07" db="EMBL/GenBank/DDBJ databases">
        <title>Analysis of two Campylobacter avium genomes and identification of a novel hippuricase gene.</title>
        <authorList>
            <person name="Miller W.G."/>
            <person name="Chapman M.H."/>
            <person name="Yee E."/>
            <person name="Revez J."/>
            <person name="Bono J.L."/>
            <person name="Rossi M."/>
        </authorList>
    </citation>
    <scope>NUCLEOTIDE SEQUENCE [LARGE SCALE GENOMIC DNA]</scope>
    <source>
        <strain evidence="1 2">LMG 24591</strain>
    </source>
</reference>